<name>A0A1Y2CNY2_9FUNG</name>
<dbReference type="OrthoDB" id="2162272at2759"/>
<evidence type="ECO:0000313" key="2">
    <source>
        <dbReference type="EMBL" id="ORY48035.1"/>
    </source>
</evidence>
<protein>
    <submittedName>
        <fullName evidence="2">Uncharacterized protein</fullName>
    </submittedName>
</protein>
<evidence type="ECO:0000313" key="3">
    <source>
        <dbReference type="Proteomes" id="UP000193642"/>
    </source>
</evidence>
<keyword evidence="3" id="KW-1185">Reference proteome</keyword>
<dbReference type="Proteomes" id="UP000193642">
    <property type="component" value="Unassembled WGS sequence"/>
</dbReference>
<reference evidence="2 3" key="1">
    <citation type="submission" date="2016-07" db="EMBL/GenBank/DDBJ databases">
        <title>Pervasive Adenine N6-methylation of Active Genes in Fungi.</title>
        <authorList>
            <consortium name="DOE Joint Genome Institute"/>
            <person name="Mondo S.J."/>
            <person name="Dannebaum R.O."/>
            <person name="Kuo R.C."/>
            <person name="Labutti K."/>
            <person name="Haridas S."/>
            <person name="Kuo A."/>
            <person name="Salamov A."/>
            <person name="Ahrendt S.R."/>
            <person name="Lipzen A."/>
            <person name="Sullivan W."/>
            <person name="Andreopoulos W.B."/>
            <person name="Clum A."/>
            <person name="Lindquist E."/>
            <person name="Daum C."/>
            <person name="Ramamoorthy G.K."/>
            <person name="Gryganskyi A."/>
            <person name="Culley D."/>
            <person name="Magnuson J.K."/>
            <person name="James T.Y."/>
            <person name="O'Malley M.A."/>
            <person name="Stajich J.E."/>
            <person name="Spatafora J.W."/>
            <person name="Visel A."/>
            <person name="Grigoriev I.V."/>
        </authorList>
    </citation>
    <scope>NUCLEOTIDE SEQUENCE [LARGE SCALE GENOMIC DNA]</scope>
    <source>
        <strain evidence="2 3">JEL800</strain>
    </source>
</reference>
<feature type="region of interest" description="Disordered" evidence="1">
    <location>
        <begin position="1"/>
        <end position="31"/>
    </location>
</feature>
<dbReference type="EMBL" id="MCGO01000012">
    <property type="protein sequence ID" value="ORY48035.1"/>
    <property type="molecule type" value="Genomic_DNA"/>
</dbReference>
<dbReference type="AlphaFoldDB" id="A0A1Y2CNY2"/>
<accession>A0A1Y2CNY2</accession>
<gene>
    <name evidence="2" type="ORF">BCR33DRAFT_782449</name>
</gene>
<evidence type="ECO:0000256" key="1">
    <source>
        <dbReference type="SAM" id="MobiDB-lite"/>
    </source>
</evidence>
<proteinExistence type="predicted"/>
<organism evidence="2 3">
    <name type="scientific">Rhizoclosmatium globosum</name>
    <dbReference type="NCBI Taxonomy" id="329046"/>
    <lineage>
        <taxon>Eukaryota</taxon>
        <taxon>Fungi</taxon>
        <taxon>Fungi incertae sedis</taxon>
        <taxon>Chytridiomycota</taxon>
        <taxon>Chytridiomycota incertae sedis</taxon>
        <taxon>Chytridiomycetes</taxon>
        <taxon>Chytridiales</taxon>
        <taxon>Chytriomycetaceae</taxon>
        <taxon>Rhizoclosmatium</taxon>
    </lineage>
</organism>
<sequence>MSSAPFDSNPFRSSNFTNSAGPAVNSITSHLSELPPSYDSHFIATPGGSTSTLESDERLAAELAAIERDLSMSTEEEQSQIEGDELLARQLSLFSEPEVLSIKASDRKASIRRLQEEEDQRRANGIISSLQQTVNTDKPLPTPPPQTFTYYSGTPNQPVSGSRFTTDPITLDVCAWPHCIAVFDPSTRACLYYTNITSTTPAKNQKYTIQKTSAGGPTLFILSRVGHDHHQRNKLALFDTSIGKAIICTRTRTGLIFSTISGSEKLGWSEGELRVLNGVSGFLNAVDHPGHVASLLSYVGKKVDESGGGMNPADLFAYVESTNREVGGLTRYRLKVGGRGLGKVDLVCASFVAILVMEYTASQHGHHYNGNHAGYGRCDPYKSTGSWNWGHTK</sequence>
<comment type="caution">
    <text evidence="2">The sequence shown here is derived from an EMBL/GenBank/DDBJ whole genome shotgun (WGS) entry which is preliminary data.</text>
</comment>